<dbReference type="GO" id="GO:0005634">
    <property type="term" value="C:nucleus"/>
    <property type="evidence" value="ECO:0007669"/>
    <property type="project" value="UniProtKB-SubCell"/>
</dbReference>
<dbReference type="GO" id="GO:0004518">
    <property type="term" value="F:nuclease activity"/>
    <property type="evidence" value="ECO:0007669"/>
    <property type="project" value="UniProtKB-KW"/>
</dbReference>
<keyword evidence="4" id="KW-0540">Nuclease</keyword>
<keyword evidence="6" id="KW-0378">Hydrolase</keyword>
<evidence type="ECO:0000256" key="7">
    <source>
        <dbReference type="ARBA" id="ARBA00023242"/>
    </source>
</evidence>
<feature type="domain" description="DDE Tnp4" evidence="8">
    <location>
        <begin position="180"/>
        <end position="285"/>
    </location>
</feature>
<keyword evidence="5" id="KW-0479">Metal-binding</keyword>
<dbReference type="InterPro" id="IPR045249">
    <property type="entry name" value="HARBI1-like"/>
</dbReference>
<evidence type="ECO:0000256" key="5">
    <source>
        <dbReference type="ARBA" id="ARBA00022723"/>
    </source>
</evidence>
<dbReference type="PANTHER" id="PTHR22930:SF206">
    <property type="entry name" value="NUCLEASE HARBI1"/>
    <property type="match status" value="1"/>
</dbReference>
<evidence type="ECO:0000256" key="4">
    <source>
        <dbReference type="ARBA" id="ARBA00022722"/>
    </source>
</evidence>
<dbReference type="Proteomes" id="UP001108240">
    <property type="component" value="Unplaced"/>
</dbReference>
<dbReference type="PANTHER" id="PTHR22930">
    <property type="match status" value="1"/>
</dbReference>
<dbReference type="GeneTree" id="ENSGT00940000164797"/>
<proteinExistence type="inferred from homology"/>
<dbReference type="AlphaFoldDB" id="A0A9J7XD70"/>
<dbReference type="Pfam" id="PF13359">
    <property type="entry name" value="DDE_Tnp_4"/>
    <property type="match status" value="1"/>
</dbReference>
<keyword evidence="7" id="KW-0539">Nucleus</keyword>
<sequence length="372" mass="40767">MLLSMGTDSTAISNVLGEKPYRPEHLDDLLAQCDIDAASEITYYIVSPTIYCHLNAAVPILRLYFEDGADLRPRLQLSRQSIQSLIAAVKPECDHGWEKDVEVLVFVYWLAHAASYWVVSLAFNIPKSTVHDIVHRMSKAVIGILRQLIAFHSADDLEAVGAGFAQLAGSPAFRVVAGAIDGCHICIKPPASDVQCYFNRKLFNSVQLQAITDHQGKFLDIFVGYPGSVHDARVLKNSPVYTGRLFPPAGKCILGDGGYPCLSAPICLMTPYRESAQEAFSCTEHRREGLRDAENVLAFHFFQGTGSQPCFCARCHCMLHGAPQPLSYSSLPLDKASPSPRLLSGLLAAAHGNWGYCRPRLIDRGSRSYSGP</sequence>
<reference evidence="9" key="2">
    <citation type="submission" date="2025-09" db="UniProtKB">
        <authorList>
            <consortium name="Ensembl"/>
        </authorList>
    </citation>
    <scope>IDENTIFICATION</scope>
</reference>
<dbReference type="GO" id="GO:0046872">
    <property type="term" value="F:metal ion binding"/>
    <property type="evidence" value="ECO:0007669"/>
    <property type="project" value="UniProtKB-KW"/>
</dbReference>
<protein>
    <recommendedName>
        <fullName evidence="8">DDE Tnp4 domain-containing protein</fullName>
    </recommendedName>
</protein>
<evidence type="ECO:0000256" key="6">
    <source>
        <dbReference type="ARBA" id="ARBA00022801"/>
    </source>
</evidence>
<evidence type="ECO:0000256" key="2">
    <source>
        <dbReference type="ARBA" id="ARBA00004123"/>
    </source>
</evidence>
<name>A0A9J7XD70_CYPCA</name>
<dbReference type="GO" id="GO:0016787">
    <property type="term" value="F:hydrolase activity"/>
    <property type="evidence" value="ECO:0007669"/>
    <property type="project" value="UniProtKB-KW"/>
</dbReference>
<evidence type="ECO:0000256" key="1">
    <source>
        <dbReference type="ARBA" id="ARBA00001968"/>
    </source>
</evidence>
<comment type="similarity">
    <text evidence="3">Belongs to the HARBI1 family.</text>
</comment>
<evidence type="ECO:0000256" key="3">
    <source>
        <dbReference type="ARBA" id="ARBA00006958"/>
    </source>
</evidence>
<dbReference type="Ensembl" id="ENSCCRT00000188489.1">
    <property type="protein sequence ID" value="ENSCCRP00000104888.1"/>
    <property type="gene ID" value="ENSCCRG00000071884.1"/>
</dbReference>
<reference evidence="9" key="1">
    <citation type="submission" date="2025-08" db="UniProtKB">
        <authorList>
            <consortium name="Ensembl"/>
        </authorList>
    </citation>
    <scope>IDENTIFICATION</scope>
</reference>
<dbReference type="InterPro" id="IPR027806">
    <property type="entry name" value="HARBI1_dom"/>
</dbReference>
<comment type="subcellular location">
    <subcellularLocation>
        <location evidence="2">Nucleus</location>
    </subcellularLocation>
</comment>
<evidence type="ECO:0000313" key="10">
    <source>
        <dbReference type="Proteomes" id="UP001108240"/>
    </source>
</evidence>
<comment type="cofactor">
    <cofactor evidence="1">
        <name>a divalent metal cation</name>
        <dbReference type="ChEBI" id="CHEBI:60240"/>
    </cofactor>
</comment>
<keyword evidence="10" id="KW-1185">Reference proteome</keyword>
<evidence type="ECO:0000313" key="9">
    <source>
        <dbReference type="Ensembl" id="ENSCCRP00000104888.1"/>
    </source>
</evidence>
<evidence type="ECO:0000259" key="8">
    <source>
        <dbReference type="Pfam" id="PF13359"/>
    </source>
</evidence>
<accession>A0A9J7XD70</accession>
<organism evidence="9 10">
    <name type="scientific">Cyprinus carpio carpio</name>
    <dbReference type="NCBI Taxonomy" id="630221"/>
    <lineage>
        <taxon>Eukaryota</taxon>
        <taxon>Metazoa</taxon>
        <taxon>Chordata</taxon>
        <taxon>Craniata</taxon>
        <taxon>Vertebrata</taxon>
        <taxon>Euteleostomi</taxon>
        <taxon>Actinopterygii</taxon>
        <taxon>Neopterygii</taxon>
        <taxon>Teleostei</taxon>
        <taxon>Ostariophysi</taxon>
        <taxon>Cypriniformes</taxon>
        <taxon>Cyprinidae</taxon>
        <taxon>Cyprininae</taxon>
        <taxon>Cyprinus</taxon>
    </lineage>
</organism>